<dbReference type="PANTHER" id="PTHR15963">
    <property type="entry name" value="GENERAL RECEPTOR FOR PHOSPHOINOSITIDES 1-ASSOCIATED SCAFFOLD PROTEIN-RELATED"/>
    <property type="match status" value="1"/>
</dbReference>
<dbReference type="AlphaFoldDB" id="A0AA36GKV9"/>
<accession>A0AA36GKV9</accession>
<feature type="region of interest" description="Disordered" evidence="3">
    <location>
        <begin position="16"/>
        <end position="36"/>
    </location>
</feature>
<dbReference type="EMBL" id="CATQJL010000112">
    <property type="protein sequence ID" value="CAJ0593948.1"/>
    <property type="molecule type" value="Genomic_DNA"/>
</dbReference>
<evidence type="ECO:0000256" key="3">
    <source>
        <dbReference type="SAM" id="MobiDB-lite"/>
    </source>
</evidence>
<evidence type="ECO:0000259" key="4">
    <source>
        <dbReference type="PROSITE" id="PS50106"/>
    </source>
</evidence>
<dbReference type="SMART" id="SM00228">
    <property type="entry name" value="PDZ"/>
    <property type="match status" value="1"/>
</dbReference>
<organism evidence="5 6">
    <name type="scientific">Cylicocyclus nassatus</name>
    <name type="common">Nematode worm</name>
    <dbReference type="NCBI Taxonomy" id="53992"/>
    <lineage>
        <taxon>Eukaryota</taxon>
        <taxon>Metazoa</taxon>
        <taxon>Ecdysozoa</taxon>
        <taxon>Nematoda</taxon>
        <taxon>Chromadorea</taxon>
        <taxon>Rhabditida</taxon>
        <taxon>Rhabditina</taxon>
        <taxon>Rhabditomorpha</taxon>
        <taxon>Strongyloidea</taxon>
        <taxon>Strongylidae</taxon>
        <taxon>Cylicocyclus</taxon>
    </lineage>
</organism>
<comment type="caution">
    <text evidence="5">The sequence shown here is derived from an EMBL/GenBank/DDBJ whole genome shotgun (WGS) entry which is preliminary data.</text>
</comment>
<reference evidence="5" key="1">
    <citation type="submission" date="2023-07" db="EMBL/GenBank/DDBJ databases">
        <authorList>
            <consortium name="CYATHOMIX"/>
        </authorList>
    </citation>
    <scope>NUCLEOTIDE SEQUENCE</scope>
    <source>
        <strain evidence="5">N/A</strain>
    </source>
</reference>
<dbReference type="Pfam" id="PF17820">
    <property type="entry name" value="PDZ_6"/>
    <property type="match status" value="1"/>
</dbReference>
<dbReference type="Proteomes" id="UP001176961">
    <property type="component" value="Unassembled WGS sequence"/>
</dbReference>
<evidence type="ECO:0000313" key="6">
    <source>
        <dbReference type="Proteomes" id="UP001176961"/>
    </source>
</evidence>
<dbReference type="GO" id="GO:0005737">
    <property type="term" value="C:cytoplasm"/>
    <property type="evidence" value="ECO:0007669"/>
    <property type="project" value="UniProtKB-SubCell"/>
</dbReference>
<keyword evidence="2" id="KW-0963">Cytoplasm</keyword>
<dbReference type="InterPro" id="IPR041489">
    <property type="entry name" value="PDZ_6"/>
</dbReference>
<dbReference type="PANTHER" id="PTHR15963:SF5">
    <property type="entry name" value="SHORT SPINDLE 6, ISOFORM A"/>
    <property type="match status" value="1"/>
</dbReference>
<evidence type="ECO:0000256" key="2">
    <source>
        <dbReference type="ARBA" id="ARBA00022490"/>
    </source>
</evidence>
<sequence length="243" mass="27157">MNSNLEEDGDLQEILSYDDSHGDHDPPATHLNMRSDSPVSSQRIAYLFRSSFDESFGIALQTYVLKRGPGALRERITYIDYVRANSPAAAAGVRRGDVVVAVNGYPVLTESHKALVDLMSSQLELCLVLLYQDITRILSLSVRSLQLQYILAEKFILLEQLDMEEASLLHGSVGSLSTDFRRARWLSACQEISRSLNLCRKLLGRSSKQDFLYLKDEPSTSSLEFSVSKPGSQCDECSEVTRL</sequence>
<protein>
    <recommendedName>
        <fullName evidence="4">PDZ domain-containing protein</fullName>
    </recommendedName>
</protein>
<dbReference type="InterPro" id="IPR036034">
    <property type="entry name" value="PDZ_sf"/>
</dbReference>
<dbReference type="InterPro" id="IPR052122">
    <property type="entry name" value="Intracell_Traff_Signaling_Reg"/>
</dbReference>
<dbReference type="Gene3D" id="2.30.42.10">
    <property type="match status" value="1"/>
</dbReference>
<dbReference type="SUPFAM" id="SSF50156">
    <property type="entry name" value="PDZ domain-like"/>
    <property type="match status" value="1"/>
</dbReference>
<feature type="domain" description="PDZ" evidence="4">
    <location>
        <begin position="44"/>
        <end position="119"/>
    </location>
</feature>
<evidence type="ECO:0000313" key="5">
    <source>
        <dbReference type="EMBL" id="CAJ0593948.1"/>
    </source>
</evidence>
<gene>
    <name evidence="5" type="ORF">CYNAS_LOCUS5931</name>
</gene>
<feature type="compositionally biased region" description="Basic and acidic residues" evidence="3">
    <location>
        <begin position="18"/>
        <end position="27"/>
    </location>
</feature>
<comment type="subcellular location">
    <subcellularLocation>
        <location evidence="1">Cytoplasm</location>
    </subcellularLocation>
</comment>
<evidence type="ECO:0000256" key="1">
    <source>
        <dbReference type="ARBA" id="ARBA00004496"/>
    </source>
</evidence>
<dbReference type="PROSITE" id="PS50106">
    <property type="entry name" value="PDZ"/>
    <property type="match status" value="1"/>
</dbReference>
<keyword evidence="6" id="KW-1185">Reference proteome</keyword>
<proteinExistence type="predicted"/>
<dbReference type="InterPro" id="IPR001478">
    <property type="entry name" value="PDZ"/>
</dbReference>
<name>A0AA36GKV9_CYLNA</name>